<dbReference type="PANTHER" id="PTHR21666">
    <property type="entry name" value="PEPTIDASE-RELATED"/>
    <property type="match status" value="1"/>
</dbReference>
<sequence length="382" mass="40043">MTPPASTPTGAPDLGVIDFATREDMQRVAGDPAAVAQFARQVEAQLKLIDDALREAQTKVDQTGAAYDLARTAAEEARGTVDQLEADATILRDNATLSDETVGMLVQRMRSGSYVVPPELGVFLSVDPHDDLLYQYGVVSALSVNESELSALAEATAIEIDRLLDSAEVARDEAERLEDEAETAKTDAVAAQQWLTSQLNIAENNQNVLADILRELGYNVAPTSYLSTMIATRQTLLASPPGAVNALGFAAPMANATISSPFGPRTHPVNGGSAMHYGTDFVTGGTCGVTIYAVAAGTVTYSGWLGTYGNHIEIMLADGTRISYSHIADGGLGVRVGERVVAGQAIALAGTTGLSTGCHLHLEVVVAGQPIDAMGWLTARGL</sequence>
<evidence type="ECO:0000259" key="2">
    <source>
        <dbReference type="Pfam" id="PF01551"/>
    </source>
</evidence>
<dbReference type="InterPro" id="IPR016047">
    <property type="entry name" value="M23ase_b-sheet_dom"/>
</dbReference>
<dbReference type="Proteomes" id="UP000274391">
    <property type="component" value="Unassembled WGS sequence"/>
</dbReference>
<feature type="domain" description="M23ase beta-sheet core" evidence="2">
    <location>
        <begin position="275"/>
        <end position="372"/>
    </location>
</feature>
<evidence type="ECO:0000256" key="1">
    <source>
        <dbReference type="SAM" id="Coils"/>
    </source>
</evidence>
<feature type="coiled-coil region" evidence="1">
    <location>
        <begin position="160"/>
        <end position="187"/>
    </location>
</feature>
<keyword evidence="4" id="KW-1185">Reference proteome</keyword>
<comment type="caution">
    <text evidence="3">The sequence shown here is derived from an EMBL/GenBank/DDBJ whole genome shotgun (WGS) entry which is preliminary data.</text>
</comment>
<dbReference type="SUPFAM" id="SSF51261">
    <property type="entry name" value="Duplicated hybrid motif"/>
    <property type="match status" value="1"/>
</dbReference>
<protein>
    <submittedName>
        <fullName evidence="3">M23 family metallopeptidase</fullName>
    </submittedName>
</protein>
<dbReference type="Pfam" id="PF01551">
    <property type="entry name" value="Peptidase_M23"/>
    <property type="match status" value="1"/>
</dbReference>
<feature type="coiled-coil region" evidence="1">
    <location>
        <begin position="39"/>
        <end position="94"/>
    </location>
</feature>
<proteinExistence type="predicted"/>
<organism evidence="3 4">
    <name type="scientific">Gulosibacter macacae</name>
    <dbReference type="NCBI Taxonomy" id="2488791"/>
    <lineage>
        <taxon>Bacteria</taxon>
        <taxon>Bacillati</taxon>
        <taxon>Actinomycetota</taxon>
        <taxon>Actinomycetes</taxon>
        <taxon>Micrococcales</taxon>
        <taxon>Microbacteriaceae</taxon>
        <taxon>Gulosibacter</taxon>
    </lineage>
</organism>
<name>A0A3P3W3W9_9MICO</name>
<dbReference type="InterPro" id="IPR011055">
    <property type="entry name" value="Dup_hybrid_motif"/>
</dbReference>
<dbReference type="RefSeq" id="WP_124970465.1">
    <property type="nucleotide sequence ID" value="NZ_RQVS01000004.1"/>
</dbReference>
<dbReference type="GO" id="GO:0004222">
    <property type="term" value="F:metalloendopeptidase activity"/>
    <property type="evidence" value="ECO:0007669"/>
    <property type="project" value="TreeGrafter"/>
</dbReference>
<dbReference type="PANTHER" id="PTHR21666:SF270">
    <property type="entry name" value="MUREIN HYDROLASE ACTIVATOR ENVC"/>
    <property type="match status" value="1"/>
</dbReference>
<reference evidence="3 4" key="1">
    <citation type="submission" date="2018-11" db="EMBL/GenBank/DDBJ databases">
        <title>YIM 102482-1 draft genome.</title>
        <authorList>
            <person name="Li G."/>
            <person name="Jiang Y."/>
        </authorList>
    </citation>
    <scope>NUCLEOTIDE SEQUENCE [LARGE SCALE GENOMIC DNA]</scope>
    <source>
        <strain evidence="3 4">YIM 102482-1</strain>
    </source>
</reference>
<dbReference type="OrthoDB" id="1099523at2"/>
<dbReference type="EMBL" id="RQVS01000004">
    <property type="protein sequence ID" value="RRJ87523.1"/>
    <property type="molecule type" value="Genomic_DNA"/>
</dbReference>
<dbReference type="Gene3D" id="2.70.70.10">
    <property type="entry name" value="Glucose Permease (Domain IIA)"/>
    <property type="match status" value="1"/>
</dbReference>
<dbReference type="AlphaFoldDB" id="A0A3P3W3W9"/>
<dbReference type="InterPro" id="IPR050570">
    <property type="entry name" value="Cell_wall_metabolism_enzyme"/>
</dbReference>
<accession>A0A3P3W3W9</accession>
<keyword evidence="1" id="KW-0175">Coiled coil</keyword>
<dbReference type="CDD" id="cd12797">
    <property type="entry name" value="M23_peptidase"/>
    <property type="match status" value="1"/>
</dbReference>
<evidence type="ECO:0000313" key="4">
    <source>
        <dbReference type="Proteomes" id="UP000274391"/>
    </source>
</evidence>
<gene>
    <name evidence="3" type="ORF">EG850_04270</name>
</gene>
<evidence type="ECO:0000313" key="3">
    <source>
        <dbReference type="EMBL" id="RRJ87523.1"/>
    </source>
</evidence>